<dbReference type="FunFam" id="1.20.81.30:FF:000001">
    <property type="entry name" value="Type II secretion system protein F"/>
    <property type="match status" value="1"/>
</dbReference>
<gene>
    <name evidence="10" type="ORF">COV87_01525</name>
</gene>
<name>A0A2H0KMH1_9BACT</name>
<keyword evidence="4" id="KW-0997">Cell inner membrane</keyword>
<organism evidence="10 11">
    <name type="scientific">Candidatus Roizmanbacteria bacterium CG11_big_fil_rev_8_21_14_0_20_37_16</name>
    <dbReference type="NCBI Taxonomy" id="1974857"/>
    <lineage>
        <taxon>Bacteria</taxon>
        <taxon>Candidatus Roizmaniibacteriota</taxon>
    </lineage>
</organism>
<evidence type="ECO:0000256" key="5">
    <source>
        <dbReference type="ARBA" id="ARBA00022692"/>
    </source>
</evidence>
<comment type="subcellular location">
    <subcellularLocation>
        <location evidence="1">Cell inner membrane</location>
        <topology evidence="1">Multi-pass membrane protein</topology>
    </subcellularLocation>
</comment>
<dbReference type="GO" id="GO:0005886">
    <property type="term" value="C:plasma membrane"/>
    <property type="evidence" value="ECO:0007669"/>
    <property type="project" value="UniProtKB-SubCell"/>
</dbReference>
<evidence type="ECO:0000259" key="9">
    <source>
        <dbReference type="Pfam" id="PF00482"/>
    </source>
</evidence>
<reference evidence="10 11" key="1">
    <citation type="submission" date="2017-09" db="EMBL/GenBank/DDBJ databases">
        <title>Depth-based differentiation of microbial function through sediment-hosted aquifers and enrichment of novel symbionts in the deep terrestrial subsurface.</title>
        <authorList>
            <person name="Probst A.J."/>
            <person name="Ladd B."/>
            <person name="Jarett J.K."/>
            <person name="Geller-Mcgrath D.E."/>
            <person name="Sieber C.M."/>
            <person name="Emerson J.B."/>
            <person name="Anantharaman K."/>
            <person name="Thomas B.C."/>
            <person name="Malmstrom R."/>
            <person name="Stieglmeier M."/>
            <person name="Klingl A."/>
            <person name="Woyke T."/>
            <person name="Ryan C.M."/>
            <person name="Banfield J.F."/>
        </authorList>
    </citation>
    <scope>NUCLEOTIDE SEQUENCE [LARGE SCALE GENOMIC DNA]</scope>
    <source>
        <strain evidence="10">CG11_big_fil_rev_8_21_14_0_20_37_16</strain>
    </source>
</reference>
<evidence type="ECO:0000256" key="8">
    <source>
        <dbReference type="SAM" id="Phobius"/>
    </source>
</evidence>
<feature type="transmembrane region" description="Helical" evidence="8">
    <location>
        <begin position="166"/>
        <end position="188"/>
    </location>
</feature>
<accession>A0A2H0KMH1</accession>
<keyword evidence="7 8" id="KW-0472">Membrane</keyword>
<proteinExistence type="inferred from homology"/>
<dbReference type="PANTHER" id="PTHR30012">
    <property type="entry name" value="GENERAL SECRETION PATHWAY PROTEIN"/>
    <property type="match status" value="1"/>
</dbReference>
<dbReference type="EMBL" id="PCVK01000043">
    <property type="protein sequence ID" value="PIQ71763.1"/>
    <property type="molecule type" value="Genomic_DNA"/>
</dbReference>
<protein>
    <recommendedName>
        <fullName evidence="9">Type II secretion system protein GspF domain-containing protein</fullName>
    </recommendedName>
</protein>
<dbReference type="InterPro" id="IPR003004">
    <property type="entry name" value="GspF/PilC"/>
</dbReference>
<evidence type="ECO:0000256" key="2">
    <source>
        <dbReference type="ARBA" id="ARBA00005745"/>
    </source>
</evidence>
<evidence type="ECO:0000313" key="10">
    <source>
        <dbReference type="EMBL" id="PIQ71763.1"/>
    </source>
</evidence>
<dbReference type="Pfam" id="PF00482">
    <property type="entry name" value="T2SSF"/>
    <property type="match status" value="1"/>
</dbReference>
<keyword evidence="5 8" id="KW-0812">Transmembrane</keyword>
<dbReference type="InterPro" id="IPR042094">
    <property type="entry name" value="T2SS_GspF_sf"/>
</dbReference>
<evidence type="ECO:0000313" key="11">
    <source>
        <dbReference type="Proteomes" id="UP000229497"/>
    </source>
</evidence>
<dbReference type="PRINTS" id="PR00812">
    <property type="entry name" value="BCTERIALGSPF"/>
</dbReference>
<evidence type="ECO:0000256" key="7">
    <source>
        <dbReference type="ARBA" id="ARBA00023136"/>
    </source>
</evidence>
<keyword evidence="3" id="KW-1003">Cell membrane</keyword>
<dbReference type="Gene3D" id="1.20.81.30">
    <property type="entry name" value="Type II secretion system (T2SS), domain F"/>
    <property type="match status" value="1"/>
</dbReference>
<sequence>MLFEYKALKKGKTVIKKIDASSVASVIDYLQKNEYFPISVEEVKDDNFAFLSIITNNLDFNDVVDFTRQVALMLNAGLTLIDSLEILKKQTNKIILKKMINEISIKIKGGASFSSALLDYSKTFSKLYISLVKSGEASGKLGEILLRLADNLEKEREFKSKLKGALVYPAIVIIGMFVVMFIMVTFVLPKLLGLYKDFNVELPLSTKILIAVSNFSTQF</sequence>
<comment type="similarity">
    <text evidence="2">Belongs to the GSP F family.</text>
</comment>
<evidence type="ECO:0000256" key="6">
    <source>
        <dbReference type="ARBA" id="ARBA00022989"/>
    </source>
</evidence>
<keyword evidence="6 8" id="KW-1133">Transmembrane helix</keyword>
<dbReference type="Proteomes" id="UP000229497">
    <property type="component" value="Unassembled WGS sequence"/>
</dbReference>
<evidence type="ECO:0000256" key="4">
    <source>
        <dbReference type="ARBA" id="ARBA00022519"/>
    </source>
</evidence>
<dbReference type="GO" id="GO:0015628">
    <property type="term" value="P:protein secretion by the type II secretion system"/>
    <property type="evidence" value="ECO:0007669"/>
    <property type="project" value="TreeGrafter"/>
</dbReference>
<dbReference type="InterPro" id="IPR018076">
    <property type="entry name" value="T2SS_GspF_dom"/>
</dbReference>
<evidence type="ECO:0000256" key="1">
    <source>
        <dbReference type="ARBA" id="ARBA00004429"/>
    </source>
</evidence>
<dbReference type="AlphaFoldDB" id="A0A2H0KMH1"/>
<dbReference type="PANTHER" id="PTHR30012:SF0">
    <property type="entry name" value="TYPE II SECRETION SYSTEM PROTEIN F-RELATED"/>
    <property type="match status" value="1"/>
</dbReference>
<comment type="caution">
    <text evidence="10">The sequence shown here is derived from an EMBL/GenBank/DDBJ whole genome shotgun (WGS) entry which is preliminary data.</text>
</comment>
<feature type="non-terminal residue" evidence="10">
    <location>
        <position position="219"/>
    </location>
</feature>
<feature type="domain" description="Type II secretion system protein GspF" evidence="9">
    <location>
        <begin position="66"/>
        <end position="189"/>
    </location>
</feature>
<evidence type="ECO:0000256" key="3">
    <source>
        <dbReference type="ARBA" id="ARBA00022475"/>
    </source>
</evidence>